<gene>
    <name evidence="1" type="ORF">SAMN05444390_101508</name>
</gene>
<name>A0A1H5UU18_9GAMM</name>
<sequence>MIGKELESNRRAPAFGSKFSTGLTKREYIATQVLSSFVASNGHIDSDSAAEKAVEYAEALLRTLSK</sequence>
<dbReference type="Proteomes" id="UP000236745">
    <property type="component" value="Unassembled WGS sequence"/>
</dbReference>
<protein>
    <submittedName>
        <fullName evidence="1">Uncharacterized protein</fullName>
    </submittedName>
</protein>
<dbReference type="EMBL" id="FNVQ01000001">
    <property type="protein sequence ID" value="SEF78539.1"/>
    <property type="molecule type" value="Genomic_DNA"/>
</dbReference>
<evidence type="ECO:0000313" key="1">
    <source>
        <dbReference type="EMBL" id="SEF78539.1"/>
    </source>
</evidence>
<reference evidence="1 2" key="1">
    <citation type="submission" date="2016-10" db="EMBL/GenBank/DDBJ databases">
        <authorList>
            <person name="de Groot N.N."/>
        </authorList>
    </citation>
    <scope>NUCLEOTIDE SEQUENCE [LARGE SCALE GENOMIC DNA]</scope>
    <source>
        <strain evidence="1 2">DSM 22012</strain>
    </source>
</reference>
<accession>A0A1H5UU18</accession>
<organism evidence="1 2">
    <name type="scientific">Marinobacterium lutimaris</name>
    <dbReference type="NCBI Taxonomy" id="568106"/>
    <lineage>
        <taxon>Bacteria</taxon>
        <taxon>Pseudomonadati</taxon>
        <taxon>Pseudomonadota</taxon>
        <taxon>Gammaproteobacteria</taxon>
        <taxon>Oceanospirillales</taxon>
        <taxon>Oceanospirillaceae</taxon>
        <taxon>Marinobacterium</taxon>
    </lineage>
</organism>
<dbReference type="RefSeq" id="WP_104001493.1">
    <property type="nucleotide sequence ID" value="NZ_FNVQ01000001.1"/>
</dbReference>
<keyword evidence="2" id="KW-1185">Reference proteome</keyword>
<evidence type="ECO:0000313" key="2">
    <source>
        <dbReference type="Proteomes" id="UP000236745"/>
    </source>
</evidence>
<dbReference type="AlphaFoldDB" id="A0A1H5UU18"/>
<proteinExistence type="predicted"/>